<dbReference type="AlphaFoldDB" id="A0A6J0ZGA6"/>
<dbReference type="GeneID" id="110408900"/>
<feature type="repeat" description="WD" evidence="3">
    <location>
        <begin position="42"/>
        <end position="82"/>
    </location>
</feature>
<dbReference type="PANTHER" id="PTHR44080">
    <property type="entry name" value="E3 UBIQUITIN-PROTEIN LIGASE COP1"/>
    <property type="match status" value="1"/>
</dbReference>
<evidence type="ECO:0000313" key="4">
    <source>
        <dbReference type="Proteomes" id="UP000504621"/>
    </source>
</evidence>
<protein>
    <submittedName>
        <fullName evidence="5">E3 ubiquitin-protein ligase COP1-like</fullName>
    </submittedName>
</protein>
<keyword evidence="4" id="KW-1185">Reference proteome</keyword>
<dbReference type="PANTHER" id="PTHR44080:SF1">
    <property type="entry name" value="E3 UBIQUITIN-PROTEIN LIGASE COP1"/>
    <property type="match status" value="1"/>
</dbReference>
<proteinExistence type="predicted"/>
<evidence type="ECO:0000256" key="1">
    <source>
        <dbReference type="ARBA" id="ARBA00022574"/>
    </source>
</evidence>
<dbReference type="Gene3D" id="2.130.10.10">
    <property type="entry name" value="YVTN repeat-like/Quinoprotein amine dehydrogenase"/>
    <property type="match status" value="1"/>
</dbReference>
<dbReference type="InterPro" id="IPR015943">
    <property type="entry name" value="WD40/YVTN_repeat-like_dom_sf"/>
</dbReference>
<dbReference type="InterPro" id="IPR019775">
    <property type="entry name" value="WD40_repeat_CS"/>
</dbReference>
<gene>
    <name evidence="5" type="primary">LOC110408900</name>
</gene>
<dbReference type="OrthoDB" id="273771at2759"/>
<accession>A0A6J0ZGA6</accession>
<dbReference type="GO" id="GO:0061630">
    <property type="term" value="F:ubiquitin protein ligase activity"/>
    <property type="evidence" value="ECO:0007669"/>
    <property type="project" value="InterPro"/>
</dbReference>
<evidence type="ECO:0000256" key="3">
    <source>
        <dbReference type="PROSITE-ProRule" id="PRU00221"/>
    </source>
</evidence>
<dbReference type="PROSITE" id="PS00678">
    <property type="entry name" value="WD_REPEATS_1"/>
    <property type="match status" value="1"/>
</dbReference>
<dbReference type="SMART" id="SM00320">
    <property type="entry name" value="WD40"/>
    <property type="match status" value="2"/>
</dbReference>
<evidence type="ECO:0000256" key="2">
    <source>
        <dbReference type="ARBA" id="ARBA00022737"/>
    </source>
</evidence>
<dbReference type="Proteomes" id="UP000504621">
    <property type="component" value="Unplaced"/>
</dbReference>
<dbReference type="RefSeq" id="XP_021273712.1">
    <property type="nucleotide sequence ID" value="XM_021418037.1"/>
</dbReference>
<reference evidence="5" key="1">
    <citation type="submission" date="2025-08" db="UniProtKB">
        <authorList>
            <consortium name="RefSeq"/>
        </authorList>
    </citation>
    <scope>IDENTIFICATION</scope>
    <source>
        <tissue evidence="5">Leaf</tissue>
    </source>
</reference>
<name>A0A6J0ZGA6_9ROSI</name>
<sequence length="126" mass="14145">MKANICCVKYNPGSSNYIAVGSADHHIHYYDLRNISSPLHVFSGHKKAVSYVKFLSENELASASTDSTLRLWDVKENLPVSKYVYNGSAFLLCLNPDNYFHFACIALSSKALVSKSMHSIIWLLEK</sequence>
<keyword evidence="2" id="KW-0677">Repeat</keyword>
<dbReference type="Pfam" id="PF00400">
    <property type="entry name" value="WD40"/>
    <property type="match status" value="2"/>
</dbReference>
<dbReference type="SUPFAM" id="SSF50978">
    <property type="entry name" value="WD40 repeat-like"/>
    <property type="match status" value="1"/>
</dbReference>
<dbReference type="PROSITE" id="PS50082">
    <property type="entry name" value="WD_REPEATS_2"/>
    <property type="match status" value="1"/>
</dbReference>
<dbReference type="GO" id="GO:0043161">
    <property type="term" value="P:proteasome-mediated ubiquitin-dependent protein catabolic process"/>
    <property type="evidence" value="ECO:0007669"/>
    <property type="project" value="TreeGrafter"/>
</dbReference>
<evidence type="ECO:0000313" key="5">
    <source>
        <dbReference type="RefSeq" id="XP_021273712.1"/>
    </source>
</evidence>
<keyword evidence="1 3" id="KW-0853">WD repeat</keyword>
<dbReference type="InterPro" id="IPR036322">
    <property type="entry name" value="WD40_repeat_dom_sf"/>
</dbReference>
<dbReference type="InterPro" id="IPR042755">
    <property type="entry name" value="COP1"/>
</dbReference>
<organism evidence="4 5">
    <name type="scientific">Herrania umbratica</name>
    <dbReference type="NCBI Taxonomy" id="108875"/>
    <lineage>
        <taxon>Eukaryota</taxon>
        <taxon>Viridiplantae</taxon>
        <taxon>Streptophyta</taxon>
        <taxon>Embryophyta</taxon>
        <taxon>Tracheophyta</taxon>
        <taxon>Spermatophyta</taxon>
        <taxon>Magnoliopsida</taxon>
        <taxon>eudicotyledons</taxon>
        <taxon>Gunneridae</taxon>
        <taxon>Pentapetalae</taxon>
        <taxon>rosids</taxon>
        <taxon>malvids</taxon>
        <taxon>Malvales</taxon>
        <taxon>Malvaceae</taxon>
        <taxon>Byttnerioideae</taxon>
        <taxon>Herrania</taxon>
    </lineage>
</organism>
<dbReference type="InterPro" id="IPR001680">
    <property type="entry name" value="WD40_rpt"/>
</dbReference>
<dbReference type="PROSITE" id="PS50294">
    <property type="entry name" value="WD_REPEATS_REGION"/>
    <property type="match status" value="1"/>
</dbReference>